<evidence type="ECO:0000313" key="10">
    <source>
        <dbReference type="Proteomes" id="UP000230093"/>
    </source>
</evidence>
<evidence type="ECO:0000256" key="2">
    <source>
        <dbReference type="ARBA" id="ARBA00019841"/>
    </source>
</evidence>
<sequence length="570" mass="63567">MLSLYYTKMKKDWQISVKIKKDKDISQEEIIKVLLENRGLKTKKEIDRFLNPLSPYDIPLSRTGIKGLEIKKVILRIKKAIKAKELVLIYGDYDADGITASAVLWETLHKLGVKVLPFIPHREKHGYGLSVKGLKSVLEKKDKPGLVITVDNGIVAYKGAEYLKKNKIDLIITDHHQPPEKLPEALAVVHSTEVAGVGVAWFLSREIHKSFKKNLKGFKASNSLELACLGTVTDMMPMLGVNRSLVRFGLKELAESNRAGIKALCSQTGVEQTEIDTYHLGFIIGPRLNAMGRLDEAIDSLRLLCTLNDKRAVSLASKLGLVNRQRQNLTEASFEHARSLAKKKFLKDKLLFIASSSYNQGVIGLVAGKLAEEFYRPSVVLAKEKKYSKGSARSISGFNIFKALEKLKFLFEDLGGHPMAAGFTVKTKNLKALEKKLLILAKKEIKGDLLIPKVKADMEIDLKQANFSLFDQIEKFAPFGIANSRPVFVSKGVEVVALRTVGRDNSHLKLKFKIKSSKKNDGFIEAIAFSQGKKAKELSIGKKVNVCFSLDKNVWNNKKSLQLKVKDIAL</sequence>
<dbReference type="GO" id="GO:0003676">
    <property type="term" value="F:nucleic acid binding"/>
    <property type="evidence" value="ECO:0007669"/>
    <property type="project" value="InterPro"/>
</dbReference>
<dbReference type="InterPro" id="IPR003156">
    <property type="entry name" value="DHHA1_dom"/>
</dbReference>
<accession>A0A2H0W8H4</accession>
<dbReference type="Proteomes" id="UP000230093">
    <property type="component" value="Unassembled WGS sequence"/>
</dbReference>
<evidence type="ECO:0000256" key="5">
    <source>
        <dbReference type="ARBA" id="ARBA00022839"/>
    </source>
</evidence>
<dbReference type="AlphaFoldDB" id="A0A2H0W8H4"/>
<feature type="domain" description="DDH" evidence="6">
    <location>
        <begin position="87"/>
        <end position="230"/>
    </location>
</feature>
<dbReference type="InterPro" id="IPR038763">
    <property type="entry name" value="DHH_sf"/>
</dbReference>
<dbReference type="PANTHER" id="PTHR30255">
    <property type="entry name" value="SINGLE-STRANDED-DNA-SPECIFIC EXONUCLEASE RECJ"/>
    <property type="match status" value="1"/>
</dbReference>
<dbReference type="GO" id="GO:0008409">
    <property type="term" value="F:5'-3' exonuclease activity"/>
    <property type="evidence" value="ECO:0007669"/>
    <property type="project" value="InterPro"/>
</dbReference>
<feature type="domain" description="RecJ OB" evidence="8">
    <location>
        <begin position="457"/>
        <end position="567"/>
    </location>
</feature>
<dbReference type="EMBL" id="PEZT01000023">
    <property type="protein sequence ID" value="PIS08956.1"/>
    <property type="molecule type" value="Genomic_DNA"/>
</dbReference>
<dbReference type="Gene3D" id="3.90.1640.30">
    <property type="match status" value="1"/>
</dbReference>
<name>A0A2H0W8H4_9BACT</name>
<dbReference type="InterPro" id="IPR051673">
    <property type="entry name" value="SSDNA_exonuclease_RecJ"/>
</dbReference>
<evidence type="ECO:0000259" key="8">
    <source>
        <dbReference type="Pfam" id="PF17768"/>
    </source>
</evidence>
<proteinExistence type="inferred from homology"/>
<gene>
    <name evidence="9" type="primary">recJ</name>
    <name evidence="9" type="ORF">COT75_03775</name>
</gene>
<dbReference type="Pfam" id="PF02272">
    <property type="entry name" value="DHHA1"/>
    <property type="match status" value="1"/>
</dbReference>
<evidence type="ECO:0000256" key="3">
    <source>
        <dbReference type="ARBA" id="ARBA00022722"/>
    </source>
</evidence>
<evidence type="ECO:0000313" key="9">
    <source>
        <dbReference type="EMBL" id="PIS08956.1"/>
    </source>
</evidence>
<dbReference type="Gene3D" id="2.40.50.460">
    <property type="match status" value="1"/>
</dbReference>
<dbReference type="Pfam" id="PF17768">
    <property type="entry name" value="RecJ_OB"/>
    <property type="match status" value="1"/>
</dbReference>
<keyword evidence="5 9" id="KW-0269">Exonuclease</keyword>
<protein>
    <recommendedName>
        <fullName evidence="2">Single-stranded-DNA-specific exonuclease RecJ</fullName>
    </recommendedName>
</protein>
<dbReference type="GO" id="GO:0006281">
    <property type="term" value="P:DNA repair"/>
    <property type="evidence" value="ECO:0007669"/>
    <property type="project" value="InterPro"/>
</dbReference>
<keyword evidence="3" id="KW-0540">Nuclease</keyword>
<evidence type="ECO:0000259" key="6">
    <source>
        <dbReference type="Pfam" id="PF01368"/>
    </source>
</evidence>
<dbReference type="NCBIfam" id="TIGR00644">
    <property type="entry name" value="recJ"/>
    <property type="match status" value="1"/>
</dbReference>
<evidence type="ECO:0000256" key="1">
    <source>
        <dbReference type="ARBA" id="ARBA00005915"/>
    </source>
</evidence>
<evidence type="ECO:0000256" key="4">
    <source>
        <dbReference type="ARBA" id="ARBA00022801"/>
    </source>
</evidence>
<dbReference type="SUPFAM" id="SSF64182">
    <property type="entry name" value="DHH phosphoesterases"/>
    <property type="match status" value="1"/>
</dbReference>
<reference evidence="10" key="1">
    <citation type="submission" date="2017-09" db="EMBL/GenBank/DDBJ databases">
        <title>Depth-based differentiation of microbial function through sediment-hosted aquifers and enrichment of novel symbionts in the deep terrestrial subsurface.</title>
        <authorList>
            <person name="Probst A.J."/>
            <person name="Ladd B."/>
            <person name="Jarett J.K."/>
            <person name="Geller-Mcgrath D.E."/>
            <person name="Sieber C.M.K."/>
            <person name="Emerson J.B."/>
            <person name="Anantharaman K."/>
            <person name="Thomas B.C."/>
            <person name="Malmstrom R."/>
            <person name="Stieglmeier M."/>
            <person name="Klingl A."/>
            <person name="Woyke T."/>
            <person name="Ryan C.M."/>
            <person name="Banfield J.F."/>
        </authorList>
    </citation>
    <scope>NUCLEOTIDE SEQUENCE [LARGE SCALE GENOMIC DNA]</scope>
</reference>
<comment type="caution">
    <text evidence="9">The sequence shown here is derived from an EMBL/GenBank/DDBJ whole genome shotgun (WGS) entry which is preliminary data.</text>
</comment>
<organism evidence="9 10">
    <name type="scientific">Candidatus Beckwithbacteria bacterium CG10_big_fil_rev_8_21_14_0_10_34_10</name>
    <dbReference type="NCBI Taxonomy" id="1974495"/>
    <lineage>
        <taxon>Bacteria</taxon>
        <taxon>Candidatus Beckwithiibacteriota</taxon>
    </lineage>
</organism>
<comment type="similarity">
    <text evidence="1">Belongs to the RecJ family.</text>
</comment>
<dbReference type="GO" id="GO:0006310">
    <property type="term" value="P:DNA recombination"/>
    <property type="evidence" value="ECO:0007669"/>
    <property type="project" value="InterPro"/>
</dbReference>
<evidence type="ECO:0000259" key="7">
    <source>
        <dbReference type="Pfam" id="PF02272"/>
    </source>
</evidence>
<dbReference type="InterPro" id="IPR001667">
    <property type="entry name" value="DDH_dom"/>
</dbReference>
<dbReference type="Pfam" id="PF01368">
    <property type="entry name" value="DHH"/>
    <property type="match status" value="1"/>
</dbReference>
<dbReference type="InterPro" id="IPR041122">
    <property type="entry name" value="RecJ_OB"/>
</dbReference>
<feature type="domain" description="DHHA1" evidence="7">
    <location>
        <begin position="353"/>
        <end position="437"/>
    </location>
</feature>
<keyword evidence="4" id="KW-0378">Hydrolase</keyword>
<dbReference type="PANTHER" id="PTHR30255:SF2">
    <property type="entry name" value="SINGLE-STRANDED-DNA-SPECIFIC EXONUCLEASE RECJ"/>
    <property type="match status" value="1"/>
</dbReference>
<dbReference type="InterPro" id="IPR004610">
    <property type="entry name" value="RecJ"/>
</dbReference>